<feature type="compositionally biased region" description="Polar residues" evidence="1">
    <location>
        <begin position="13"/>
        <end position="22"/>
    </location>
</feature>
<reference evidence="2" key="1">
    <citation type="submission" date="2014-11" db="EMBL/GenBank/DDBJ databases">
        <authorList>
            <person name="Amaro Gonzalez C."/>
        </authorList>
    </citation>
    <scope>NUCLEOTIDE SEQUENCE</scope>
</reference>
<proteinExistence type="predicted"/>
<feature type="region of interest" description="Disordered" evidence="1">
    <location>
        <begin position="1"/>
        <end position="32"/>
    </location>
</feature>
<evidence type="ECO:0000256" key="1">
    <source>
        <dbReference type="SAM" id="MobiDB-lite"/>
    </source>
</evidence>
<protein>
    <submittedName>
        <fullName evidence="2">Uncharacterized protein</fullName>
    </submittedName>
</protein>
<evidence type="ECO:0000313" key="2">
    <source>
        <dbReference type="EMBL" id="JAH06091.1"/>
    </source>
</evidence>
<accession>A0A0E9PN66</accession>
<sequence>MSDGELSDKNESDSTTPLNSGVGTLKSGARGP</sequence>
<feature type="compositionally biased region" description="Basic and acidic residues" evidence="1">
    <location>
        <begin position="1"/>
        <end position="12"/>
    </location>
</feature>
<organism evidence="2">
    <name type="scientific">Anguilla anguilla</name>
    <name type="common">European freshwater eel</name>
    <name type="synonym">Muraena anguilla</name>
    <dbReference type="NCBI Taxonomy" id="7936"/>
    <lineage>
        <taxon>Eukaryota</taxon>
        <taxon>Metazoa</taxon>
        <taxon>Chordata</taxon>
        <taxon>Craniata</taxon>
        <taxon>Vertebrata</taxon>
        <taxon>Euteleostomi</taxon>
        <taxon>Actinopterygii</taxon>
        <taxon>Neopterygii</taxon>
        <taxon>Teleostei</taxon>
        <taxon>Anguilliformes</taxon>
        <taxon>Anguillidae</taxon>
        <taxon>Anguilla</taxon>
    </lineage>
</organism>
<name>A0A0E9PN66_ANGAN</name>
<dbReference type="EMBL" id="GBXM01102486">
    <property type="protein sequence ID" value="JAH06091.1"/>
    <property type="molecule type" value="Transcribed_RNA"/>
</dbReference>
<dbReference type="AlphaFoldDB" id="A0A0E9PN66"/>
<reference evidence="2" key="2">
    <citation type="journal article" date="2015" name="Fish Shellfish Immunol.">
        <title>Early steps in the European eel (Anguilla anguilla)-Vibrio vulnificus interaction in the gills: Role of the RtxA13 toxin.</title>
        <authorList>
            <person name="Callol A."/>
            <person name="Pajuelo D."/>
            <person name="Ebbesson L."/>
            <person name="Teles M."/>
            <person name="MacKenzie S."/>
            <person name="Amaro C."/>
        </authorList>
    </citation>
    <scope>NUCLEOTIDE SEQUENCE</scope>
</reference>